<dbReference type="PANTHER" id="PTHR43968:SF6">
    <property type="entry name" value="GLUTATHIONE S-TRANSFERASE OMEGA"/>
    <property type="match status" value="1"/>
</dbReference>
<feature type="domain" description="GST C-terminal" evidence="2">
    <location>
        <begin position="82"/>
        <end position="215"/>
    </location>
</feature>
<evidence type="ECO:0000313" key="4">
    <source>
        <dbReference type="Proteomes" id="UP000664303"/>
    </source>
</evidence>
<dbReference type="InterPro" id="IPR004046">
    <property type="entry name" value="GST_C"/>
</dbReference>
<dbReference type="SFLD" id="SFLDS00019">
    <property type="entry name" value="Glutathione_Transferase_(cytos"/>
    <property type="match status" value="1"/>
</dbReference>
<dbReference type="Pfam" id="PF00043">
    <property type="entry name" value="GST_C"/>
    <property type="match status" value="1"/>
</dbReference>
<evidence type="ECO:0000259" key="1">
    <source>
        <dbReference type="PROSITE" id="PS50404"/>
    </source>
</evidence>
<dbReference type="Pfam" id="PF13417">
    <property type="entry name" value="GST_N_3"/>
    <property type="match status" value="1"/>
</dbReference>
<dbReference type="PANTHER" id="PTHR43968">
    <property type="match status" value="1"/>
</dbReference>
<dbReference type="SUPFAM" id="SSF47616">
    <property type="entry name" value="GST C-terminal domain-like"/>
    <property type="match status" value="1"/>
</dbReference>
<proteinExistence type="predicted"/>
<dbReference type="InterPro" id="IPR036249">
    <property type="entry name" value="Thioredoxin-like_sf"/>
</dbReference>
<dbReference type="Proteomes" id="UP000664303">
    <property type="component" value="Unassembled WGS sequence"/>
</dbReference>
<organism evidence="3 4">
    <name type="scientific">Parahaliea mediterranea</name>
    <dbReference type="NCBI Taxonomy" id="651086"/>
    <lineage>
        <taxon>Bacteria</taxon>
        <taxon>Pseudomonadati</taxon>
        <taxon>Pseudomonadota</taxon>
        <taxon>Gammaproteobacteria</taxon>
        <taxon>Cellvibrionales</taxon>
        <taxon>Halieaceae</taxon>
        <taxon>Parahaliea</taxon>
    </lineage>
</organism>
<dbReference type="InterPro" id="IPR040079">
    <property type="entry name" value="Glutathione_S-Trfase"/>
</dbReference>
<comment type="caution">
    <text evidence="3">The sequence shown here is derived from an EMBL/GenBank/DDBJ whole genome shotgun (WGS) entry which is preliminary data.</text>
</comment>
<accession>A0A939DHJ1</accession>
<dbReference type="SFLD" id="SFLDG00358">
    <property type="entry name" value="Main_(cytGST)"/>
    <property type="match status" value="1"/>
</dbReference>
<sequence>MITLHGFPFSNYHNIVKHALMAKGLDFEEHITYPGSPELMAVNPLGKVPAMTTEKGATLSESSVLLEYLEDAYPESPLYPADPEQRAGVRRLTKLAELYFDLPARRLLPAVFGNAEIPEATLAEVREGLERGVAGLTALARFDPYVAGDELTMADLYLRYALAIPKIIGPSKLDWDVVAAVPGLGEWDAMMAESEISRKIDADQQANTAEFMAYLQKRAG</sequence>
<dbReference type="InterPro" id="IPR050983">
    <property type="entry name" value="GST_Omega/HSP26"/>
</dbReference>
<gene>
    <name evidence="3" type="ORF">JYP50_15255</name>
</gene>
<name>A0A939DHJ1_9GAMM</name>
<dbReference type="Gene3D" id="3.40.30.10">
    <property type="entry name" value="Glutaredoxin"/>
    <property type="match status" value="1"/>
</dbReference>
<dbReference type="InterPro" id="IPR010987">
    <property type="entry name" value="Glutathione-S-Trfase_C-like"/>
</dbReference>
<dbReference type="CDD" id="cd00570">
    <property type="entry name" value="GST_N_family"/>
    <property type="match status" value="1"/>
</dbReference>
<reference evidence="3" key="1">
    <citation type="submission" date="2021-02" db="EMBL/GenBank/DDBJ databases">
        <title>PHA producing bacteria isolated from coastal sediment in Guangdong, Shenzhen.</title>
        <authorList>
            <person name="Zheng W."/>
            <person name="Yu S."/>
            <person name="Huang Y."/>
        </authorList>
    </citation>
    <scope>NUCLEOTIDE SEQUENCE</scope>
    <source>
        <strain evidence="3">TN14-10</strain>
    </source>
</reference>
<feature type="domain" description="GST N-terminal" evidence="1">
    <location>
        <begin position="1"/>
        <end position="77"/>
    </location>
</feature>
<dbReference type="InterPro" id="IPR004045">
    <property type="entry name" value="Glutathione_S-Trfase_N"/>
</dbReference>
<dbReference type="RefSeq" id="WP_206561414.1">
    <property type="nucleotide sequence ID" value="NZ_JAFKCZ010000011.1"/>
</dbReference>
<dbReference type="AlphaFoldDB" id="A0A939DHJ1"/>
<protein>
    <submittedName>
        <fullName evidence="3">Glutathione S-transferase family protein</fullName>
    </submittedName>
</protein>
<dbReference type="SUPFAM" id="SSF52833">
    <property type="entry name" value="Thioredoxin-like"/>
    <property type="match status" value="1"/>
</dbReference>
<dbReference type="PROSITE" id="PS50405">
    <property type="entry name" value="GST_CTER"/>
    <property type="match status" value="1"/>
</dbReference>
<evidence type="ECO:0000313" key="3">
    <source>
        <dbReference type="EMBL" id="MBN7797966.1"/>
    </source>
</evidence>
<keyword evidence="4" id="KW-1185">Reference proteome</keyword>
<dbReference type="EMBL" id="JAFKCZ010000011">
    <property type="protein sequence ID" value="MBN7797966.1"/>
    <property type="molecule type" value="Genomic_DNA"/>
</dbReference>
<evidence type="ECO:0000259" key="2">
    <source>
        <dbReference type="PROSITE" id="PS50405"/>
    </source>
</evidence>
<dbReference type="PROSITE" id="PS50404">
    <property type="entry name" value="GST_NTER"/>
    <property type="match status" value="1"/>
</dbReference>
<dbReference type="InterPro" id="IPR036282">
    <property type="entry name" value="Glutathione-S-Trfase_C_sf"/>
</dbReference>
<dbReference type="Gene3D" id="1.20.1050.10">
    <property type="match status" value="1"/>
</dbReference>
<dbReference type="GO" id="GO:0005737">
    <property type="term" value="C:cytoplasm"/>
    <property type="evidence" value="ECO:0007669"/>
    <property type="project" value="TreeGrafter"/>
</dbReference>